<gene>
    <name evidence="3" type="ORF">Sspor_04360</name>
</gene>
<dbReference type="SUPFAM" id="SSF54427">
    <property type="entry name" value="NTF2-like"/>
    <property type="match status" value="1"/>
</dbReference>
<dbReference type="InterPro" id="IPR032710">
    <property type="entry name" value="NTF2-like_dom_sf"/>
</dbReference>
<organism evidence="3 4">
    <name type="scientific">Streptomyces spororaveus</name>
    <dbReference type="NCBI Taxonomy" id="284039"/>
    <lineage>
        <taxon>Bacteria</taxon>
        <taxon>Bacillati</taxon>
        <taxon>Actinomycetota</taxon>
        <taxon>Actinomycetes</taxon>
        <taxon>Kitasatosporales</taxon>
        <taxon>Streptomycetaceae</taxon>
        <taxon>Streptomyces</taxon>
    </lineage>
</organism>
<protein>
    <recommendedName>
        <fullName evidence="2">SnoaL-like domain-containing protein</fullName>
    </recommendedName>
</protein>
<proteinExistence type="predicted"/>
<name>A0ABQ3T3D6_9ACTN</name>
<dbReference type="InterPro" id="IPR037401">
    <property type="entry name" value="SnoaL-like"/>
</dbReference>
<dbReference type="RefSeq" id="WP_202197422.1">
    <property type="nucleotide sequence ID" value="NZ_BAAATO010000038.1"/>
</dbReference>
<reference evidence="4" key="1">
    <citation type="submission" date="2023-07" db="EMBL/GenBank/DDBJ databases">
        <title>Whole genome shotgun sequence of Streptomyces spororaveus NBRC 15456.</title>
        <authorList>
            <person name="Komaki H."/>
            <person name="Tamura T."/>
        </authorList>
    </citation>
    <scope>NUCLEOTIDE SEQUENCE [LARGE SCALE GENOMIC DNA]</scope>
    <source>
        <strain evidence="4">NBRC 15456</strain>
    </source>
</reference>
<keyword evidence="1" id="KW-0732">Signal</keyword>
<comment type="caution">
    <text evidence="3">The sequence shown here is derived from an EMBL/GenBank/DDBJ whole genome shotgun (WGS) entry which is preliminary data.</text>
</comment>
<evidence type="ECO:0000313" key="4">
    <source>
        <dbReference type="Proteomes" id="UP000608522"/>
    </source>
</evidence>
<feature type="domain" description="SnoaL-like" evidence="2">
    <location>
        <begin position="44"/>
        <end position="140"/>
    </location>
</feature>
<sequence>MTSRTLRTLTVVTAAAFLCATATATATAAAYAVQGTGRPVPGVVAAWARAWNGSDPRALGAVFTADGVYTDEAVGVTFRGRKEIAGWKARADTLIDNVRVSVRDTRLEGDRVTVRAVYSGHLKGAPKPFAVPMTTLLGLDRGHCRIAFDQDHYSLAEVLIQSGLPADWTPPAPGAAAR</sequence>
<dbReference type="Pfam" id="PF12680">
    <property type="entry name" value="SnoaL_2"/>
    <property type="match status" value="1"/>
</dbReference>
<evidence type="ECO:0000313" key="3">
    <source>
        <dbReference type="EMBL" id="GHI74875.1"/>
    </source>
</evidence>
<keyword evidence="4" id="KW-1185">Reference proteome</keyword>
<accession>A0ABQ3T3D6</accession>
<dbReference type="Proteomes" id="UP000608522">
    <property type="component" value="Unassembled WGS sequence"/>
</dbReference>
<feature type="chain" id="PRO_5045082044" description="SnoaL-like domain-containing protein" evidence="1">
    <location>
        <begin position="29"/>
        <end position="178"/>
    </location>
</feature>
<dbReference type="Gene3D" id="3.10.450.50">
    <property type="match status" value="1"/>
</dbReference>
<evidence type="ECO:0000256" key="1">
    <source>
        <dbReference type="SAM" id="SignalP"/>
    </source>
</evidence>
<feature type="signal peptide" evidence="1">
    <location>
        <begin position="1"/>
        <end position="28"/>
    </location>
</feature>
<dbReference type="EMBL" id="BNED01000003">
    <property type="protein sequence ID" value="GHI74875.1"/>
    <property type="molecule type" value="Genomic_DNA"/>
</dbReference>
<evidence type="ECO:0000259" key="2">
    <source>
        <dbReference type="Pfam" id="PF12680"/>
    </source>
</evidence>